<keyword evidence="3" id="KW-0238">DNA-binding</keyword>
<keyword evidence="4" id="KW-0804">Transcription</keyword>
<organism evidence="6 7">
    <name type="scientific">Pseudooceanicola nitratireducens</name>
    <dbReference type="NCBI Taxonomy" id="517719"/>
    <lineage>
        <taxon>Bacteria</taxon>
        <taxon>Pseudomonadati</taxon>
        <taxon>Pseudomonadota</taxon>
        <taxon>Alphaproteobacteria</taxon>
        <taxon>Rhodobacterales</taxon>
        <taxon>Paracoccaceae</taxon>
        <taxon>Pseudooceanicola</taxon>
    </lineage>
</organism>
<dbReference type="SUPFAM" id="SSF53850">
    <property type="entry name" value="Periplasmic binding protein-like II"/>
    <property type="match status" value="1"/>
</dbReference>
<evidence type="ECO:0000256" key="2">
    <source>
        <dbReference type="ARBA" id="ARBA00023015"/>
    </source>
</evidence>
<dbReference type="Proteomes" id="UP000231644">
    <property type="component" value="Unassembled WGS sequence"/>
</dbReference>
<name>A0A1I1NLK7_9RHOB</name>
<dbReference type="GO" id="GO:0043565">
    <property type="term" value="F:sequence-specific DNA binding"/>
    <property type="evidence" value="ECO:0007669"/>
    <property type="project" value="TreeGrafter"/>
</dbReference>
<evidence type="ECO:0000313" key="7">
    <source>
        <dbReference type="Proteomes" id="UP000231644"/>
    </source>
</evidence>
<gene>
    <name evidence="6" type="ORF">SAMN05421762_3039</name>
</gene>
<dbReference type="PANTHER" id="PTHR30537:SF5">
    <property type="entry name" value="HTH-TYPE TRANSCRIPTIONAL ACTIVATOR TTDR-RELATED"/>
    <property type="match status" value="1"/>
</dbReference>
<dbReference type="EMBL" id="FOLX01000001">
    <property type="protein sequence ID" value="SFC98584.1"/>
    <property type="molecule type" value="Genomic_DNA"/>
</dbReference>
<reference evidence="6 7" key="1">
    <citation type="submission" date="2016-10" db="EMBL/GenBank/DDBJ databases">
        <authorList>
            <person name="de Groot N.N."/>
        </authorList>
    </citation>
    <scope>NUCLEOTIDE SEQUENCE [LARGE SCALE GENOMIC DNA]</scope>
    <source>
        <strain evidence="6 7">DSM 29619</strain>
    </source>
</reference>
<dbReference type="STRING" id="517719.SAMN05421762_3039"/>
<dbReference type="PANTHER" id="PTHR30537">
    <property type="entry name" value="HTH-TYPE TRANSCRIPTIONAL REGULATOR"/>
    <property type="match status" value="1"/>
</dbReference>
<dbReference type="InterPro" id="IPR036388">
    <property type="entry name" value="WH-like_DNA-bd_sf"/>
</dbReference>
<dbReference type="GO" id="GO:0006351">
    <property type="term" value="P:DNA-templated transcription"/>
    <property type="evidence" value="ECO:0007669"/>
    <property type="project" value="TreeGrafter"/>
</dbReference>
<sequence>MKRCPVDKLRAMELFVATAETGSFSGAGRLYGLSPASVSRHVNDLEAALGVALLHRSTRALGLTEGGETYLRDARDILASVKAADTAASARLDHVGGVLRVHSRTMFGVSVLAKLQPAFQRLYPDLVVDLHLSERQVRLREDGFDLDFRIAPPQESGLIRRRLFESRRILVAAPAYLDSAPPLVTPSDIAQHACLTYWLSHEQVYWRFRDGQQEEEIHIPTAFSSNNGLVLLEMVRNGRGLALLDEYTVAEDIAKGDLVELLPHLRITNATFEEGIFATYLQTPFVPAKLRHYLDFVSANWARVRGGGRVQGG</sequence>
<evidence type="ECO:0000256" key="4">
    <source>
        <dbReference type="ARBA" id="ARBA00023163"/>
    </source>
</evidence>
<protein>
    <submittedName>
        <fullName evidence="6">Transcriptional regulator, LysR family</fullName>
    </submittedName>
</protein>
<dbReference type="Pfam" id="PF00126">
    <property type="entry name" value="HTH_1"/>
    <property type="match status" value="1"/>
</dbReference>
<dbReference type="Gene3D" id="3.40.190.290">
    <property type="match status" value="1"/>
</dbReference>
<dbReference type="FunFam" id="1.10.10.10:FF:000001">
    <property type="entry name" value="LysR family transcriptional regulator"/>
    <property type="match status" value="1"/>
</dbReference>
<evidence type="ECO:0000313" key="6">
    <source>
        <dbReference type="EMBL" id="SFC98584.1"/>
    </source>
</evidence>
<dbReference type="Pfam" id="PF03466">
    <property type="entry name" value="LysR_substrate"/>
    <property type="match status" value="1"/>
</dbReference>
<dbReference type="InterPro" id="IPR058163">
    <property type="entry name" value="LysR-type_TF_proteobact-type"/>
</dbReference>
<keyword evidence="2" id="KW-0805">Transcription regulation</keyword>
<evidence type="ECO:0000259" key="5">
    <source>
        <dbReference type="PROSITE" id="PS50931"/>
    </source>
</evidence>
<dbReference type="InterPro" id="IPR005119">
    <property type="entry name" value="LysR_subst-bd"/>
</dbReference>
<dbReference type="InterPro" id="IPR000847">
    <property type="entry name" value="LysR_HTH_N"/>
</dbReference>
<comment type="similarity">
    <text evidence="1">Belongs to the LysR transcriptional regulatory family.</text>
</comment>
<dbReference type="PROSITE" id="PS50931">
    <property type="entry name" value="HTH_LYSR"/>
    <property type="match status" value="1"/>
</dbReference>
<keyword evidence="7" id="KW-1185">Reference proteome</keyword>
<proteinExistence type="inferred from homology"/>
<dbReference type="CDD" id="cd08422">
    <property type="entry name" value="PBP2_CrgA_like"/>
    <property type="match status" value="1"/>
</dbReference>
<dbReference type="GO" id="GO:0003700">
    <property type="term" value="F:DNA-binding transcription factor activity"/>
    <property type="evidence" value="ECO:0007669"/>
    <property type="project" value="InterPro"/>
</dbReference>
<evidence type="ECO:0000256" key="1">
    <source>
        <dbReference type="ARBA" id="ARBA00009437"/>
    </source>
</evidence>
<dbReference type="InterPro" id="IPR036390">
    <property type="entry name" value="WH_DNA-bd_sf"/>
</dbReference>
<accession>A0A1I1NLK7</accession>
<feature type="domain" description="HTH lysR-type" evidence="5">
    <location>
        <begin position="7"/>
        <end position="64"/>
    </location>
</feature>
<dbReference type="Gene3D" id="1.10.10.10">
    <property type="entry name" value="Winged helix-like DNA-binding domain superfamily/Winged helix DNA-binding domain"/>
    <property type="match status" value="1"/>
</dbReference>
<dbReference type="AlphaFoldDB" id="A0A1I1NLK7"/>
<evidence type="ECO:0000256" key="3">
    <source>
        <dbReference type="ARBA" id="ARBA00023125"/>
    </source>
</evidence>
<dbReference type="SUPFAM" id="SSF46785">
    <property type="entry name" value="Winged helix' DNA-binding domain"/>
    <property type="match status" value="1"/>
</dbReference>